<evidence type="ECO:0000256" key="14">
    <source>
        <dbReference type="ARBA" id="ARBA00023136"/>
    </source>
</evidence>
<sequence length="879" mass="99939">MIKSVLKVFGTQNDRIVKSYMKRVSNINALESTYEPMSDEELQAAFNALRESVKSGEKSMEDVLYDSFAITREASKRVLGLRHYDVQMVGGMVLHDGNIAEMKTGEGKTLVATLAVVLNAMTGKGVHVVTVNDYLAKRDSGEMGELYNFLGYSVGCITADIQDDAGRKAQYDADITYGTNNEYGFDYLRDNMKVRLEEKVQREHNYAIVDEVDSILIDEARTPLIISGPTQRDQNHYARADAIAKQMERGEKIETKPGEDEKTTGDFIVDEKNRTIVMTEQGLQKAQDLFEVDNLYSLENAVLSHHLDQALKAHNIFEKDVDYVVQNNEIIIVDEFTGRLSEGRRYSEGLHQALEAKEGVEIQEESQTLAEITYQNYFRLYDKLAGMTGTAQTEATEFSQIYGLDVISIPTNVPVERADRNDLIYNTEKEKLDAVVRKVKEYHSKGQPVLIGTASIEKSEMIHERLKKEKIPHNILNAKNHAQEAEIIKNAGQKGAVTVATNMAGRGVDIKIDDEVRALGGLAILGTERHESRRIDNQLRGRSGRQGDPGESQFFLSLDDNLLRIFGGEKIRNIMNRLGVEEGEYIDSKIVTRSVEKAQKKVENQHYESRKHILEYDDVANHQRKAIYAFRNQLLDPEFDIDAKIKENRTEYVHHLLSEAGIFEGVPKEDYDVEKLAALIKEELHIEVNSEYFQDKEVEELEAMITEMMENIYEEKMSQLMPEQRNEIERILYLQVLDPQWRDHLYEMDVLKTGIGLRGYNQKDPLTEYKQDSYKLFTDLVERIKLEAVKVLHLVEFDFSSPEEEEEAIEQIREELESEVADATLNQSLEEGVIAEDSEKLKPITGTKKPKRNDPCPCGSGKKYKNCCGQSGPKKGLLA</sequence>
<dbReference type="Gene3D" id="3.90.1440.10">
    <property type="entry name" value="SecA, preprotein cross-linking domain"/>
    <property type="match status" value="1"/>
</dbReference>
<keyword evidence="22" id="KW-1185">Reference proteome</keyword>
<dbReference type="PANTHER" id="PTHR30612:SF0">
    <property type="entry name" value="CHLOROPLAST PROTEIN-TRANSPORTING ATPASE"/>
    <property type="match status" value="1"/>
</dbReference>
<dbReference type="InterPro" id="IPR001650">
    <property type="entry name" value="Helicase_C-like"/>
</dbReference>
<dbReference type="InterPro" id="IPR000185">
    <property type="entry name" value="SecA"/>
</dbReference>
<dbReference type="InterPro" id="IPR036670">
    <property type="entry name" value="SecA_X-link_sf"/>
</dbReference>
<dbReference type="Gene3D" id="3.40.50.300">
    <property type="entry name" value="P-loop containing nucleotide triphosphate hydrolases"/>
    <property type="match status" value="3"/>
</dbReference>
<dbReference type="CDD" id="cd18803">
    <property type="entry name" value="SF2_C_secA"/>
    <property type="match status" value="1"/>
</dbReference>
<dbReference type="NCBIfam" id="NF009538">
    <property type="entry name" value="PRK12904.1"/>
    <property type="match status" value="1"/>
</dbReference>
<feature type="domain" description="Helicase ATP-binding" evidence="18">
    <location>
        <begin position="89"/>
        <end position="249"/>
    </location>
</feature>
<dbReference type="PANTHER" id="PTHR30612">
    <property type="entry name" value="SECA INNER MEMBRANE COMPONENT OF SEC PROTEIN SECRETION SYSTEM"/>
    <property type="match status" value="1"/>
</dbReference>
<keyword evidence="6" id="KW-0997">Cell inner membrane</keyword>
<comment type="catalytic activity">
    <reaction evidence="15">
        <text>ATP + H2O + cellular proteinSide 1 = ADP + phosphate + cellular proteinSide 2.</text>
        <dbReference type="EC" id="7.4.2.8"/>
    </reaction>
</comment>
<evidence type="ECO:0000256" key="2">
    <source>
        <dbReference type="ARBA" id="ARBA00007650"/>
    </source>
</evidence>
<dbReference type="RefSeq" id="WP_046550789.1">
    <property type="nucleotide sequence ID" value="NZ_CP011308.1"/>
</dbReference>
<dbReference type="Pfam" id="PF02810">
    <property type="entry name" value="SEC-C"/>
    <property type="match status" value="1"/>
</dbReference>
<organism evidence="21 22">
    <name type="scientific">Sulfurovum lithotrophicum</name>
    <dbReference type="NCBI Taxonomy" id="206403"/>
    <lineage>
        <taxon>Bacteria</taxon>
        <taxon>Pseudomonadati</taxon>
        <taxon>Campylobacterota</taxon>
        <taxon>Epsilonproteobacteria</taxon>
        <taxon>Campylobacterales</taxon>
        <taxon>Sulfurovaceae</taxon>
        <taxon>Sulfurovum</taxon>
    </lineage>
</organism>
<feature type="region of interest" description="Disordered" evidence="17">
    <location>
        <begin position="836"/>
        <end position="879"/>
    </location>
</feature>
<keyword evidence="3 15" id="KW-0813">Transport</keyword>
<feature type="domain" description="SecA family profile" evidence="20">
    <location>
        <begin position="2"/>
        <end position="587"/>
    </location>
</feature>
<feature type="binding site" evidence="15">
    <location>
        <position position="509"/>
    </location>
    <ligand>
        <name>ATP</name>
        <dbReference type="ChEBI" id="CHEBI:30616"/>
    </ligand>
</feature>
<feature type="binding site" evidence="15">
    <location>
        <begin position="105"/>
        <end position="109"/>
    </location>
    <ligand>
        <name>ATP</name>
        <dbReference type="ChEBI" id="CHEBI:30616"/>
    </ligand>
</feature>
<dbReference type="InterPro" id="IPR011130">
    <property type="entry name" value="SecA_preprotein_X-link_dom"/>
</dbReference>
<dbReference type="NCBIfam" id="NF006630">
    <property type="entry name" value="PRK09200.1"/>
    <property type="match status" value="1"/>
</dbReference>
<proteinExistence type="inferred from homology"/>
<evidence type="ECO:0000256" key="12">
    <source>
        <dbReference type="ARBA" id="ARBA00022967"/>
    </source>
</evidence>
<evidence type="ECO:0000256" key="10">
    <source>
        <dbReference type="ARBA" id="ARBA00022840"/>
    </source>
</evidence>
<name>A0A7U4RQI0_9BACT</name>
<dbReference type="InterPro" id="IPR027417">
    <property type="entry name" value="P-loop_NTPase"/>
</dbReference>
<dbReference type="AlphaFoldDB" id="A0A7U4RQI0"/>
<evidence type="ECO:0000256" key="15">
    <source>
        <dbReference type="HAMAP-Rule" id="MF_01382"/>
    </source>
</evidence>
<dbReference type="GO" id="GO:0065002">
    <property type="term" value="P:intracellular protein transmembrane transport"/>
    <property type="evidence" value="ECO:0007669"/>
    <property type="project" value="UniProtKB-UniRule"/>
</dbReference>
<protein>
    <recommendedName>
        <fullName evidence="15 16">Protein translocase subunit SecA</fullName>
        <ecNumber evidence="15">7.4.2.8</ecNumber>
    </recommendedName>
</protein>
<evidence type="ECO:0000256" key="4">
    <source>
        <dbReference type="ARBA" id="ARBA00022475"/>
    </source>
</evidence>
<reference evidence="21 22" key="1">
    <citation type="submission" date="2015-04" db="EMBL/GenBank/DDBJ databases">
        <title>Complete genome sequence of Sulfurovum lithotrophicum ATCC BAA-797T.</title>
        <authorList>
            <person name="Ahn J."/>
            <person name="Park G."/>
            <person name="Jeon W."/>
            <person name="Jang Y."/>
            <person name="Jang M."/>
            <person name="Lee H."/>
            <person name="Lee H."/>
        </authorList>
    </citation>
    <scope>NUCLEOTIDE SEQUENCE [LARGE SCALE GENOMIC DNA]</scope>
    <source>
        <strain evidence="22">ATCC BAA-797 / 42BKT</strain>
    </source>
</reference>
<comment type="subcellular location">
    <subcellularLocation>
        <location evidence="15">Cell membrane</location>
        <topology evidence="15">Peripheral membrane protein</topology>
        <orientation evidence="15">Cytoplasmic side</orientation>
    </subcellularLocation>
    <subcellularLocation>
        <location evidence="15">Cytoplasm</location>
    </subcellularLocation>
    <text evidence="15">Distribution is 50-50.</text>
</comment>
<reference evidence="22" key="2">
    <citation type="journal article" date="2017" name="Stand. Genomic Sci.">
        <title>Complete genome sequence of the sulfur-oxidizing chemolithoautotrophic Sulfurovum lithotrophicum 42BKTT.</title>
        <authorList>
            <person name="Jeon W."/>
            <person name="Priscilla L."/>
            <person name="Park G."/>
            <person name="Lee H."/>
            <person name="Lee N."/>
            <person name="Lee D."/>
            <person name="Kwon H."/>
            <person name="Ahn I."/>
            <person name="Lee C."/>
            <person name="Lee H."/>
            <person name="Ahn J."/>
        </authorList>
    </citation>
    <scope>NUCLEOTIDE SEQUENCE [LARGE SCALE GENOMIC DNA]</scope>
    <source>
        <strain evidence="22">ATCC BAA-797 / 42BKT</strain>
    </source>
</reference>
<dbReference type="NCBIfam" id="TIGR00963">
    <property type="entry name" value="secA"/>
    <property type="match status" value="1"/>
</dbReference>
<dbReference type="OrthoDB" id="9805579at2"/>
<dbReference type="InterPro" id="IPR004027">
    <property type="entry name" value="SEC_C_motif"/>
</dbReference>
<evidence type="ECO:0000256" key="7">
    <source>
        <dbReference type="ARBA" id="ARBA00022723"/>
    </source>
</evidence>
<dbReference type="FunFam" id="3.40.50.300:FF:000429">
    <property type="entry name" value="Preprotein translocase subunit SecA"/>
    <property type="match status" value="1"/>
</dbReference>
<dbReference type="InterPro" id="IPR011115">
    <property type="entry name" value="SecA_DEAD"/>
</dbReference>
<dbReference type="GO" id="GO:0008564">
    <property type="term" value="F:protein-exporting ATPase activity"/>
    <property type="evidence" value="ECO:0007669"/>
    <property type="project" value="UniProtKB-EC"/>
</dbReference>
<dbReference type="Gene3D" id="1.10.3060.10">
    <property type="entry name" value="Helical scaffold and wing domains of SecA"/>
    <property type="match status" value="1"/>
</dbReference>
<dbReference type="Pfam" id="PF01043">
    <property type="entry name" value="SecA_PP_bind"/>
    <property type="match status" value="1"/>
</dbReference>
<dbReference type="InterPro" id="IPR036266">
    <property type="entry name" value="SecA_Wing/Scaffold_sf"/>
</dbReference>
<dbReference type="Pfam" id="PF07517">
    <property type="entry name" value="SecA_DEAD"/>
    <property type="match status" value="1"/>
</dbReference>
<dbReference type="HAMAP" id="MF_01382">
    <property type="entry name" value="SecA"/>
    <property type="match status" value="1"/>
</dbReference>
<evidence type="ECO:0000256" key="9">
    <source>
        <dbReference type="ARBA" id="ARBA00022833"/>
    </source>
</evidence>
<evidence type="ECO:0000256" key="11">
    <source>
        <dbReference type="ARBA" id="ARBA00022927"/>
    </source>
</evidence>
<dbReference type="GO" id="GO:0005829">
    <property type="term" value="C:cytosol"/>
    <property type="evidence" value="ECO:0007669"/>
    <property type="project" value="TreeGrafter"/>
</dbReference>
<comment type="cofactor">
    <cofactor evidence="1">
        <name>Zn(2+)</name>
        <dbReference type="ChEBI" id="CHEBI:29105"/>
    </cofactor>
</comment>
<gene>
    <name evidence="15" type="primary">secA</name>
    <name evidence="21" type="ORF">YH65_04315</name>
</gene>
<evidence type="ECO:0000256" key="3">
    <source>
        <dbReference type="ARBA" id="ARBA00022448"/>
    </source>
</evidence>
<dbReference type="PROSITE" id="PS51192">
    <property type="entry name" value="HELICASE_ATP_BIND_1"/>
    <property type="match status" value="1"/>
</dbReference>
<keyword evidence="7" id="KW-0479">Metal-binding</keyword>
<dbReference type="InterPro" id="IPR044722">
    <property type="entry name" value="SecA_SF2_C"/>
</dbReference>
<dbReference type="InterPro" id="IPR014018">
    <property type="entry name" value="SecA_motor_DEAD"/>
</dbReference>
<dbReference type="GO" id="GO:0006605">
    <property type="term" value="P:protein targeting"/>
    <property type="evidence" value="ECO:0007669"/>
    <property type="project" value="UniProtKB-UniRule"/>
</dbReference>
<evidence type="ECO:0000256" key="5">
    <source>
        <dbReference type="ARBA" id="ARBA00022490"/>
    </source>
</evidence>
<keyword evidence="10 15" id="KW-0067">ATP-binding</keyword>
<evidence type="ECO:0000259" key="19">
    <source>
        <dbReference type="PROSITE" id="PS51194"/>
    </source>
</evidence>
<keyword evidence="9" id="KW-0862">Zinc</keyword>
<dbReference type="SMART" id="SM00957">
    <property type="entry name" value="SecA_DEAD"/>
    <property type="match status" value="1"/>
</dbReference>
<dbReference type="SMART" id="SM00958">
    <property type="entry name" value="SecA_PP_bind"/>
    <property type="match status" value="1"/>
</dbReference>
<feature type="binding site" evidence="15">
    <location>
        <position position="87"/>
    </location>
    <ligand>
        <name>ATP</name>
        <dbReference type="ChEBI" id="CHEBI:30616"/>
    </ligand>
</feature>
<dbReference type="Proteomes" id="UP000034444">
    <property type="component" value="Chromosome"/>
</dbReference>
<accession>A0A7U4RQI0</accession>
<keyword evidence="13 15" id="KW-0811">Translocation</keyword>
<dbReference type="FunFam" id="3.90.1440.10:FF:000001">
    <property type="entry name" value="Preprotein translocase subunit SecA"/>
    <property type="match status" value="1"/>
</dbReference>
<evidence type="ECO:0000313" key="21">
    <source>
        <dbReference type="EMBL" id="AKF24696.1"/>
    </source>
</evidence>
<keyword evidence="5 15" id="KW-0963">Cytoplasm</keyword>
<dbReference type="SUPFAM" id="SSF81886">
    <property type="entry name" value="Helical scaffold and wing domains of SecA"/>
    <property type="match status" value="1"/>
</dbReference>
<keyword evidence="8 15" id="KW-0547">Nucleotide-binding</keyword>
<keyword evidence="11 15" id="KW-0653">Protein transport</keyword>
<comment type="function">
    <text evidence="15">Part of the Sec protein translocase complex. Interacts with the SecYEG preprotein conducting channel. Has a central role in coupling the hydrolysis of ATP to the transfer of proteins into and across the cell membrane, serving as an ATP-driven molecular motor driving the stepwise translocation of polypeptide chains across the membrane.</text>
</comment>
<dbReference type="EC" id="7.4.2.8" evidence="15"/>
<dbReference type="InterPro" id="IPR011116">
    <property type="entry name" value="SecA_Wing/Scaffold"/>
</dbReference>
<evidence type="ECO:0000259" key="20">
    <source>
        <dbReference type="PROSITE" id="PS51196"/>
    </source>
</evidence>
<dbReference type="GO" id="GO:0046872">
    <property type="term" value="F:metal ion binding"/>
    <property type="evidence" value="ECO:0007669"/>
    <property type="project" value="UniProtKB-KW"/>
</dbReference>
<keyword evidence="14 15" id="KW-0472">Membrane</keyword>
<evidence type="ECO:0000256" key="13">
    <source>
        <dbReference type="ARBA" id="ARBA00023010"/>
    </source>
</evidence>
<keyword evidence="4 15" id="KW-1003">Cell membrane</keyword>
<evidence type="ECO:0000256" key="8">
    <source>
        <dbReference type="ARBA" id="ARBA00022741"/>
    </source>
</evidence>
<dbReference type="GO" id="GO:0005524">
    <property type="term" value="F:ATP binding"/>
    <property type="evidence" value="ECO:0007669"/>
    <property type="project" value="UniProtKB-UniRule"/>
</dbReference>
<evidence type="ECO:0000256" key="6">
    <source>
        <dbReference type="ARBA" id="ARBA00022519"/>
    </source>
</evidence>
<evidence type="ECO:0000256" key="16">
    <source>
        <dbReference type="RuleBase" id="RU003874"/>
    </source>
</evidence>
<dbReference type="EMBL" id="CP011308">
    <property type="protein sequence ID" value="AKF24696.1"/>
    <property type="molecule type" value="Genomic_DNA"/>
</dbReference>
<comment type="similarity">
    <text evidence="2 15 16">Belongs to the SecA family.</text>
</comment>
<dbReference type="CDD" id="cd17928">
    <property type="entry name" value="DEXDc_SecA"/>
    <property type="match status" value="1"/>
</dbReference>
<dbReference type="SUPFAM" id="SSF81767">
    <property type="entry name" value="Pre-protein crosslinking domain of SecA"/>
    <property type="match status" value="1"/>
</dbReference>
<dbReference type="GO" id="GO:0043952">
    <property type="term" value="P:protein transport by the Sec complex"/>
    <property type="evidence" value="ECO:0007669"/>
    <property type="project" value="TreeGrafter"/>
</dbReference>
<evidence type="ECO:0000256" key="1">
    <source>
        <dbReference type="ARBA" id="ARBA00001947"/>
    </source>
</evidence>
<dbReference type="PROSITE" id="PS51196">
    <property type="entry name" value="SECA_MOTOR_DEAD"/>
    <property type="match status" value="1"/>
</dbReference>
<dbReference type="Pfam" id="PF07516">
    <property type="entry name" value="SecA_SW"/>
    <property type="match status" value="1"/>
</dbReference>
<dbReference type="SUPFAM" id="SSF52540">
    <property type="entry name" value="P-loop containing nucleoside triphosphate hydrolases"/>
    <property type="match status" value="2"/>
</dbReference>
<comment type="subunit">
    <text evidence="15">Monomer and homodimer. Part of the essential Sec protein translocation apparatus which comprises SecA, SecYEG and auxiliary proteins SecDF. Other proteins may also be involved.</text>
</comment>
<dbReference type="Pfam" id="PF21090">
    <property type="entry name" value="P-loop_SecA"/>
    <property type="match status" value="1"/>
</dbReference>
<dbReference type="KEGG" id="slh:YH65_04315"/>
<dbReference type="GO" id="GO:0031522">
    <property type="term" value="C:cell envelope Sec protein transport complex"/>
    <property type="evidence" value="ECO:0007669"/>
    <property type="project" value="TreeGrafter"/>
</dbReference>
<keyword evidence="12 15" id="KW-1278">Translocase</keyword>
<dbReference type="GO" id="GO:0017038">
    <property type="term" value="P:protein import"/>
    <property type="evidence" value="ECO:0007669"/>
    <property type="project" value="InterPro"/>
</dbReference>
<dbReference type="PRINTS" id="PR00906">
    <property type="entry name" value="SECA"/>
</dbReference>
<dbReference type="GO" id="GO:0005886">
    <property type="term" value="C:plasma membrane"/>
    <property type="evidence" value="ECO:0007669"/>
    <property type="project" value="UniProtKB-SubCell"/>
</dbReference>
<evidence type="ECO:0000313" key="22">
    <source>
        <dbReference type="Proteomes" id="UP000034444"/>
    </source>
</evidence>
<dbReference type="PROSITE" id="PS51194">
    <property type="entry name" value="HELICASE_CTER"/>
    <property type="match status" value="1"/>
</dbReference>
<feature type="domain" description="Helicase C-terminal" evidence="19">
    <location>
        <begin position="431"/>
        <end position="603"/>
    </location>
</feature>
<dbReference type="InterPro" id="IPR014001">
    <property type="entry name" value="Helicase_ATP-bd"/>
</dbReference>
<evidence type="ECO:0000259" key="18">
    <source>
        <dbReference type="PROSITE" id="PS51192"/>
    </source>
</evidence>
<evidence type="ECO:0000256" key="17">
    <source>
        <dbReference type="SAM" id="MobiDB-lite"/>
    </source>
</evidence>